<name>A0A4R6UAN7_9BACI</name>
<dbReference type="SUPFAM" id="SSF54001">
    <property type="entry name" value="Cysteine proteinases"/>
    <property type="match status" value="1"/>
</dbReference>
<organism evidence="2 3">
    <name type="scientific">Aureibacillus halotolerans</name>
    <dbReference type="NCBI Taxonomy" id="1508390"/>
    <lineage>
        <taxon>Bacteria</taxon>
        <taxon>Bacillati</taxon>
        <taxon>Bacillota</taxon>
        <taxon>Bacilli</taxon>
        <taxon>Bacillales</taxon>
        <taxon>Bacillaceae</taxon>
        <taxon>Aureibacillus</taxon>
    </lineage>
</organism>
<dbReference type="PANTHER" id="PTHR11786:SF0">
    <property type="entry name" value="ARYLAMINE N-ACETYLTRANSFERASE 4-RELATED"/>
    <property type="match status" value="1"/>
</dbReference>
<dbReference type="InterPro" id="IPR001447">
    <property type="entry name" value="Arylamine_N-AcTrfase"/>
</dbReference>
<dbReference type="Gene3D" id="3.30.2140.20">
    <property type="match status" value="1"/>
</dbReference>
<dbReference type="EMBL" id="SNYJ01000001">
    <property type="protein sequence ID" value="TDQ42952.1"/>
    <property type="molecule type" value="Genomic_DNA"/>
</dbReference>
<evidence type="ECO:0000313" key="2">
    <source>
        <dbReference type="EMBL" id="TDQ42952.1"/>
    </source>
</evidence>
<dbReference type="Pfam" id="PF00797">
    <property type="entry name" value="Acetyltransf_2"/>
    <property type="match status" value="1"/>
</dbReference>
<gene>
    <name evidence="2" type="ORF">EV213_101382</name>
</gene>
<accession>A0A4R6UAN7</accession>
<comment type="caution">
    <text evidence="2">The sequence shown here is derived from an EMBL/GenBank/DDBJ whole genome shotgun (WGS) entry which is preliminary data.</text>
</comment>
<evidence type="ECO:0000256" key="1">
    <source>
        <dbReference type="ARBA" id="ARBA00006547"/>
    </source>
</evidence>
<dbReference type="AlphaFoldDB" id="A0A4R6UAN7"/>
<sequence length="290" mass="33907">MTHKPLPQWAINYLNYIQVPIQEPSHDYLTMICTAHLNRIPFENVSTLINYKTYHKQKRLQQDEKKFVEHLFQHHMGGTCYVINSSLNQLLNQLGFHSRYTFLGGDHVALLVRVPDKQEELYVDCGNGAPFFEPIRLETDPHNVSSYGGIEVKLRPGDEPGTYTYHRAVDGKLLTEMNWPFDTRKTYRFDDFQEAIERYYKPNSLFTAYLRCQIWQLDQQRSLSLVNNVLSIRNSLGEGKKVTLANRKEVREVIDHEFHLPKLPVEKAIDVLEELGVHLFESQKTEEKTI</sequence>
<dbReference type="PANTHER" id="PTHR11786">
    <property type="entry name" value="N-HYDROXYARYLAMINE O-ACETYLTRANSFERASE"/>
    <property type="match status" value="1"/>
</dbReference>
<dbReference type="OrthoDB" id="2845539at2"/>
<dbReference type="InterPro" id="IPR038765">
    <property type="entry name" value="Papain-like_cys_pep_sf"/>
</dbReference>
<reference evidence="2 3" key="1">
    <citation type="submission" date="2019-03" db="EMBL/GenBank/DDBJ databases">
        <title>Genomic Encyclopedia of Type Strains, Phase IV (KMG-IV): sequencing the most valuable type-strain genomes for metagenomic binning, comparative biology and taxonomic classification.</title>
        <authorList>
            <person name="Goeker M."/>
        </authorList>
    </citation>
    <scope>NUCLEOTIDE SEQUENCE [LARGE SCALE GENOMIC DNA]</scope>
    <source>
        <strain evidence="2 3">DSM 28697</strain>
    </source>
</reference>
<keyword evidence="3" id="KW-1185">Reference proteome</keyword>
<dbReference type="Proteomes" id="UP000295632">
    <property type="component" value="Unassembled WGS sequence"/>
</dbReference>
<dbReference type="InterPro" id="IPR053710">
    <property type="entry name" value="Arylamine_NAT_domain_sf"/>
</dbReference>
<comment type="similarity">
    <text evidence="1">Belongs to the arylamine N-acetyltransferase family.</text>
</comment>
<dbReference type="RefSeq" id="WP_133578770.1">
    <property type="nucleotide sequence ID" value="NZ_SNYJ01000001.1"/>
</dbReference>
<keyword evidence="2" id="KW-0808">Transferase</keyword>
<proteinExistence type="inferred from homology"/>
<protein>
    <submittedName>
        <fullName evidence="2">Arylamine N-acetyltransferase</fullName>
    </submittedName>
</protein>
<dbReference type="GO" id="GO:0016407">
    <property type="term" value="F:acetyltransferase activity"/>
    <property type="evidence" value="ECO:0007669"/>
    <property type="project" value="InterPro"/>
</dbReference>
<evidence type="ECO:0000313" key="3">
    <source>
        <dbReference type="Proteomes" id="UP000295632"/>
    </source>
</evidence>